<organism evidence="7 8">
    <name type="scientific">Janibacter limosus</name>
    <dbReference type="NCBI Taxonomy" id="53458"/>
    <lineage>
        <taxon>Bacteria</taxon>
        <taxon>Bacillati</taxon>
        <taxon>Actinomycetota</taxon>
        <taxon>Actinomycetes</taxon>
        <taxon>Micrococcales</taxon>
        <taxon>Intrasporangiaceae</taxon>
        <taxon>Janibacter</taxon>
    </lineage>
</organism>
<keyword evidence="4" id="KW-0456">Lyase</keyword>
<dbReference type="SUPFAM" id="SSF53383">
    <property type="entry name" value="PLP-dependent transferases"/>
    <property type="match status" value="1"/>
</dbReference>
<dbReference type="CDD" id="cd00609">
    <property type="entry name" value="AAT_like"/>
    <property type="match status" value="1"/>
</dbReference>
<evidence type="ECO:0000256" key="1">
    <source>
        <dbReference type="ARBA" id="ARBA00001933"/>
    </source>
</evidence>
<evidence type="ECO:0000313" key="7">
    <source>
        <dbReference type="EMBL" id="QBF45990.1"/>
    </source>
</evidence>
<feature type="domain" description="Aminotransferase class I/classII large" evidence="6">
    <location>
        <begin position="94"/>
        <end position="369"/>
    </location>
</feature>
<dbReference type="InterPro" id="IPR004839">
    <property type="entry name" value="Aminotransferase_I/II_large"/>
</dbReference>
<protein>
    <recommendedName>
        <fullName evidence="2">cysteine-S-conjugate beta-lyase</fullName>
        <ecNumber evidence="2">4.4.1.13</ecNumber>
    </recommendedName>
</protein>
<dbReference type="InterPro" id="IPR015424">
    <property type="entry name" value="PyrdxlP-dep_Trfase"/>
</dbReference>
<evidence type="ECO:0000256" key="3">
    <source>
        <dbReference type="ARBA" id="ARBA00022898"/>
    </source>
</evidence>
<dbReference type="InterPro" id="IPR051798">
    <property type="entry name" value="Class-II_PLP-Dep_Aminotrans"/>
</dbReference>
<dbReference type="GO" id="GO:0008483">
    <property type="term" value="F:transaminase activity"/>
    <property type="evidence" value="ECO:0007669"/>
    <property type="project" value="UniProtKB-KW"/>
</dbReference>
<dbReference type="InterPro" id="IPR015422">
    <property type="entry name" value="PyrdxlP-dep_Trfase_small"/>
</dbReference>
<dbReference type="GO" id="GO:0030170">
    <property type="term" value="F:pyridoxal phosphate binding"/>
    <property type="evidence" value="ECO:0007669"/>
    <property type="project" value="InterPro"/>
</dbReference>
<sequence length="379" mass="40102">MERRVLALDETALRRRTSIKWRLHDPDVLPLWIAEMDVAPAPAVADELARIARDGDLGYPVTGPYTEAVAALYAEWGAPVEISLARPVADVMAGVRAGLAALTGQDDPVYITVPVYPPFHGAVHEIGRRLVPVPLGPTGRLDADALDLAFAEHGRGALLLSNPHNPTGTVPTRTELTQVAVAAARHGVRIVSDEIHAPLVLPGASFTPLLSLPEAQSGLAVFSPAKGWNLAAAKSAVLLGGSQAADAVRALPPGLEFTTSHLGVRLHTAALLGGRDWLADLVADLDANRTLLAQLLAQHLPEVSWQPVEATYLAWLDCRRLGLGEDPSAHFRDVARVALTPGSPFGAGAGFARLNFATSPAILTEAIERMAASLPARRE</sequence>
<keyword evidence="7" id="KW-0808">Transferase</keyword>
<keyword evidence="8" id="KW-1185">Reference proteome</keyword>
<dbReference type="InterPro" id="IPR015421">
    <property type="entry name" value="PyrdxlP-dep_Trfase_major"/>
</dbReference>
<dbReference type="RefSeq" id="WP_130629219.1">
    <property type="nucleotide sequence ID" value="NZ_CP036164.1"/>
</dbReference>
<dbReference type="OrthoDB" id="3224382at2"/>
<keyword evidence="3" id="KW-0663">Pyridoxal phosphate</keyword>
<dbReference type="EMBL" id="CP036164">
    <property type="protein sequence ID" value="QBF45990.1"/>
    <property type="molecule type" value="Genomic_DNA"/>
</dbReference>
<dbReference type="EC" id="4.4.1.13" evidence="2"/>
<dbReference type="Gene3D" id="3.90.1150.10">
    <property type="entry name" value="Aspartate Aminotransferase, domain 1"/>
    <property type="match status" value="1"/>
</dbReference>
<dbReference type="Gene3D" id="3.40.640.10">
    <property type="entry name" value="Type I PLP-dependent aspartate aminotransferase-like (Major domain)"/>
    <property type="match status" value="1"/>
</dbReference>
<evidence type="ECO:0000256" key="4">
    <source>
        <dbReference type="ARBA" id="ARBA00023239"/>
    </source>
</evidence>
<dbReference type="KEGG" id="jli:EXU32_06835"/>
<dbReference type="PANTHER" id="PTHR43525:SF2">
    <property type="entry name" value="CYSTATHIONINE BETA-LYASE-RELATED"/>
    <property type="match status" value="1"/>
</dbReference>
<name>A0A4P6MWP7_9MICO</name>
<evidence type="ECO:0000313" key="8">
    <source>
        <dbReference type="Proteomes" id="UP000290408"/>
    </source>
</evidence>
<dbReference type="PANTHER" id="PTHR43525">
    <property type="entry name" value="PROTEIN MALY"/>
    <property type="match status" value="1"/>
</dbReference>
<proteinExistence type="inferred from homology"/>
<accession>A0A4P6MWP7</accession>
<reference evidence="7 8" key="1">
    <citation type="submission" date="2019-02" db="EMBL/GenBank/DDBJ databases">
        <title>Genomic data mining of an Antarctic deep-sea actinobacterium, Janibacterlimosus P3-3-X1.</title>
        <authorList>
            <person name="Liao L."/>
            <person name="Chen B."/>
        </authorList>
    </citation>
    <scope>NUCLEOTIDE SEQUENCE [LARGE SCALE GENOMIC DNA]</scope>
    <source>
        <strain evidence="7 8">P3-3-X1</strain>
    </source>
</reference>
<evidence type="ECO:0000259" key="6">
    <source>
        <dbReference type="Pfam" id="PF00155"/>
    </source>
</evidence>
<comment type="similarity">
    <text evidence="5">Belongs to the class-II pyridoxal-phosphate-dependent aminotransferase family. MalY/PatB cystathionine beta-lyase subfamily.</text>
</comment>
<dbReference type="Pfam" id="PF00155">
    <property type="entry name" value="Aminotran_1_2"/>
    <property type="match status" value="1"/>
</dbReference>
<evidence type="ECO:0000256" key="2">
    <source>
        <dbReference type="ARBA" id="ARBA00012224"/>
    </source>
</evidence>
<keyword evidence="7" id="KW-0032">Aminotransferase</keyword>
<gene>
    <name evidence="7" type="ORF">EXU32_06835</name>
</gene>
<evidence type="ECO:0000256" key="5">
    <source>
        <dbReference type="ARBA" id="ARBA00037974"/>
    </source>
</evidence>
<dbReference type="STRING" id="1216970.GCA_001570985_00274"/>
<dbReference type="AlphaFoldDB" id="A0A4P6MWP7"/>
<dbReference type="GO" id="GO:0047804">
    <property type="term" value="F:cysteine-S-conjugate beta-lyase activity"/>
    <property type="evidence" value="ECO:0007669"/>
    <property type="project" value="UniProtKB-EC"/>
</dbReference>
<dbReference type="Proteomes" id="UP000290408">
    <property type="component" value="Chromosome"/>
</dbReference>
<comment type="cofactor">
    <cofactor evidence="1">
        <name>pyridoxal 5'-phosphate</name>
        <dbReference type="ChEBI" id="CHEBI:597326"/>
    </cofactor>
</comment>